<protein>
    <submittedName>
        <fullName evidence="1">Uncharacterized protein</fullName>
    </submittedName>
</protein>
<dbReference type="EMBL" id="HE858529">
    <property type="protein sequence ID" value="CCI63072.1"/>
    <property type="molecule type" value="Genomic_DNA"/>
</dbReference>
<dbReference type="Proteomes" id="UP000009215">
    <property type="component" value="Chromosome"/>
</dbReference>
<sequence length="38" mass="4568">MLPFYNSYFTKNIAKKLVYSDFIENHNVTIMKISNVRQ</sequence>
<name>A0AB33R885_STREQ</name>
<reference evidence="1 2" key="1">
    <citation type="submission" date="2012-05" db="EMBL/GenBank/DDBJ databases">
        <title>Complete genome sequence of a Streptococcus dysgalactiae subsp. equisimilis strain possessing Lancefield's group A antigen.</title>
        <authorList>
            <person name="Luetticken R."/>
            <person name="Bruellhoff K."/>
            <person name="Van der Linden M."/>
            <person name="Peltroche-Llacsahuanga H."/>
            <person name="Blom J."/>
            <person name="Weber-Lehmann J."/>
            <person name="Ferretti J.J."/>
            <person name="McShan W.M."/>
        </authorList>
    </citation>
    <scope>NUCLEOTIDE SEQUENCE [LARGE SCALE GENOMIC DNA]</scope>
    <source>
        <strain evidence="1 2">AC-2713</strain>
    </source>
</reference>
<evidence type="ECO:0000313" key="1">
    <source>
        <dbReference type="EMBL" id="CCI63072.1"/>
    </source>
</evidence>
<organism evidence="1 2">
    <name type="scientific">Streptococcus dysgalactiae subsp. equisimilis AC-2713</name>
    <dbReference type="NCBI Taxonomy" id="759913"/>
    <lineage>
        <taxon>Bacteria</taxon>
        <taxon>Bacillati</taxon>
        <taxon>Bacillota</taxon>
        <taxon>Bacilli</taxon>
        <taxon>Lactobacillales</taxon>
        <taxon>Streptococcaceae</taxon>
        <taxon>Streptococcus</taxon>
    </lineage>
</organism>
<gene>
    <name evidence="1" type="ORF">SDSE_1578</name>
</gene>
<evidence type="ECO:0000313" key="2">
    <source>
        <dbReference type="Proteomes" id="UP000009215"/>
    </source>
</evidence>
<proteinExistence type="predicted"/>
<accession>A0AB33R885</accession>
<dbReference type="AlphaFoldDB" id="A0AB33R885"/>
<dbReference type="KEGG" id="sdc:SDSE_1578"/>